<feature type="compositionally biased region" description="Low complexity" evidence="1">
    <location>
        <begin position="309"/>
        <end position="320"/>
    </location>
</feature>
<accession>A0AAV1AH36</accession>
<feature type="compositionally biased region" description="Polar residues" evidence="1">
    <location>
        <begin position="177"/>
        <end position="199"/>
    </location>
</feature>
<feature type="compositionally biased region" description="Basic and acidic residues" evidence="1">
    <location>
        <begin position="481"/>
        <end position="501"/>
    </location>
</feature>
<evidence type="ECO:0000256" key="1">
    <source>
        <dbReference type="SAM" id="MobiDB-lite"/>
    </source>
</evidence>
<proteinExistence type="predicted"/>
<protein>
    <submittedName>
        <fullName evidence="2">Uncharacterized protein</fullName>
    </submittedName>
</protein>
<feature type="compositionally biased region" description="Polar residues" evidence="1">
    <location>
        <begin position="341"/>
        <end position="355"/>
    </location>
</feature>
<sequence>MDSYQQPPHGGYMRPPQPPPPPPPHTADPHQQHHQYHQMPPPPPPQGPWFTPQFQYQTPSPPQQWPPPPTPTPPPPPPSNPYSYHPSQFPPPPPHHARPPPQFQPHSHIPQAYPQEWNNNPGWPQNQAYPVHTNEEDWAAKARAWADAKSAMETQHPQSHYSHTGRLPEQTHYHDPYQQSVDPRYTDVQNQSHPSSGYQQFSFVDPAMQRNSGHSQEAASVSLEAAYTSDGHSYSARDGTSIGDPTVSFEQANFPTNPSVHPQEVPTSYSSVAGKEAADQVQQSYAMFPLPSSSSQEQYHAQPSMHAPSFASHSHSVDSSTNLADQPLDFAPRFSRDGDPQMQSTYNHHDSGSSMNNWGAPVAPGVGYPPIPPSLSSGPQHDPSFTTPGHVAAPYGRFPGPGHPSTIPPNGAPYSLSTVATVHPTAAFSADAYGISGVPERPKKAPVPNWLREEIKKTVIAAPSADHPKVEETLVGDDIDKSYMKADDEIDSKSVDSSRSAEDEEDEEVEVARTAAINQEIKKILTEVLLKVTDELFDEIATKVLSEDDLTPEVDHNVATSNHKASTSPPSALVPKATAKVLVPVKAKERENDGANENSNSSSPGDVLGLGNYGSDADDEIESSTVPAPAKDAAYMVNNVVKTNSSLSRNGNGAAIDQLLDAKITKEDDHSDSSKIVSKDTRDNGLEAIERSHDRFNGFRSEDMSGVPRSELPGKNGVEKATNDHHGKESRRKSEKNDRHDRSSSEKDSKEVKISHKTRTDGKGDESKRRKEERNQKKEHTDYISESKERVKEHNVRHVEKAKEPESRKRSSRADVRDDRRGAEKPHRGSTAEDTSRRKEHTKDKGEHKSRRREARDHDRHRRRRSSSVSSRGRTSKDHLVNHADDSSGEGSDGSKRKLHSRKRDLSPSPVRSKRRQVSRSPHSKRSQRRHSPYSSLDNSRGRRSRSRSPVRRHR</sequence>
<dbReference type="AlphaFoldDB" id="A0AAV1AH36"/>
<keyword evidence="3" id="KW-1185">Reference proteome</keyword>
<feature type="compositionally biased region" description="Basic and acidic residues" evidence="1">
    <location>
        <begin position="875"/>
        <end position="886"/>
    </location>
</feature>
<gene>
    <name evidence="2" type="ORF">VFH_IV101040</name>
</gene>
<feature type="compositionally biased region" description="Basic and acidic residues" evidence="1">
    <location>
        <begin position="735"/>
        <end position="847"/>
    </location>
</feature>
<feature type="region of interest" description="Disordered" evidence="1">
    <location>
        <begin position="665"/>
        <end position="955"/>
    </location>
</feature>
<name>A0AAV1AH36_VICFA</name>
<feature type="region of interest" description="Disordered" evidence="1">
    <location>
        <begin position="481"/>
        <end position="507"/>
    </location>
</feature>
<dbReference type="EMBL" id="OX451739">
    <property type="protein sequence ID" value="CAI8608757.1"/>
    <property type="molecule type" value="Genomic_DNA"/>
</dbReference>
<feature type="region of interest" description="Disordered" evidence="1">
    <location>
        <begin position="588"/>
        <end position="623"/>
    </location>
</feature>
<feature type="compositionally biased region" description="Polar residues" evidence="1">
    <location>
        <begin position="291"/>
        <end position="301"/>
    </location>
</feature>
<feature type="compositionally biased region" description="Polar residues" evidence="1">
    <location>
        <begin position="248"/>
        <end position="271"/>
    </location>
</feature>
<feature type="compositionally biased region" description="Low complexity" evidence="1">
    <location>
        <begin position="48"/>
        <end position="58"/>
    </location>
</feature>
<feature type="region of interest" description="Disordered" evidence="1">
    <location>
        <begin position="231"/>
        <end position="276"/>
    </location>
</feature>
<feature type="compositionally biased region" description="Pro residues" evidence="1">
    <location>
        <begin position="15"/>
        <end position="26"/>
    </location>
</feature>
<feature type="compositionally biased region" description="Basic and acidic residues" evidence="1">
    <location>
        <begin position="717"/>
        <end position="727"/>
    </location>
</feature>
<feature type="compositionally biased region" description="Pro residues" evidence="1">
    <location>
        <begin position="59"/>
        <end position="80"/>
    </location>
</feature>
<feature type="compositionally biased region" description="Polar residues" evidence="1">
    <location>
        <begin position="116"/>
        <end position="128"/>
    </location>
</feature>
<feature type="region of interest" description="Disordered" evidence="1">
    <location>
        <begin position="291"/>
        <end position="355"/>
    </location>
</feature>
<evidence type="ECO:0000313" key="3">
    <source>
        <dbReference type="Proteomes" id="UP001157006"/>
    </source>
</evidence>
<feature type="compositionally biased region" description="Basic residues" evidence="1">
    <location>
        <begin position="848"/>
        <end position="866"/>
    </location>
</feature>
<reference evidence="2 3" key="1">
    <citation type="submission" date="2023-01" db="EMBL/GenBank/DDBJ databases">
        <authorList>
            <person name="Kreplak J."/>
        </authorList>
    </citation>
    <scope>NUCLEOTIDE SEQUENCE [LARGE SCALE GENOMIC DNA]</scope>
</reference>
<feature type="compositionally biased region" description="Basic residues" evidence="1">
    <location>
        <begin position="912"/>
        <end position="932"/>
    </location>
</feature>
<feature type="compositionally biased region" description="Polar residues" evidence="1">
    <location>
        <begin position="152"/>
        <end position="162"/>
    </location>
</feature>
<dbReference type="Proteomes" id="UP001157006">
    <property type="component" value="Chromosome 4"/>
</dbReference>
<feature type="compositionally biased region" description="Basic residues" evidence="1">
    <location>
        <begin position="942"/>
        <end position="955"/>
    </location>
</feature>
<feature type="compositionally biased region" description="Pro residues" evidence="1">
    <location>
        <begin position="88"/>
        <end position="103"/>
    </location>
</feature>
<evidence type="ECO:0000313" key="2">
    <source>
        <dbReference type="EMBL" id="CAI8608757.1"/>
    </source>
</evidence>
<feature type="compositionally biased region" description="Basic and acidic residues" evidence="1">
    <location>
        <begin position="133"/>
        <end position="146"/>
    </location>
</feature>
<feature type="compositionally biased region" description="Polar residues" evidence="1">
    <location>
        <begin position="595"/>
        <end position="604"/>
    </location>
</feature>
<feature type="compositionally biased region" description="Basic and acidic residues" evidence="1">
    <location>
        <begin position="665"/>
        <end position="703"/>
    </location>
</feature>
<organism evidence="2 3">
    <name type="scientific">Vicia faba</name>
    <name type="common">Broad bean</name>
    <name type="synonym">Faba vulgaris</name>
    <dbReference type="NCBI Taxonomy" id="3906"/>
    <lineage>
        <taxon>Eukaryota</taxon>
        <taxon>Viridiplantae</taxon>
        <taxon>Streptophyta</taxon>
        <taxon>Embryophyta</taxon>
        <taxon>Tracheophyta</taxon>
        <taxon>Spermatophyta</taxon>
        <taxon>Magnoliopsida</taxon>
        <taxon>eudicotyledons</taxon>
        <taxon>Gunneridae</taxon>
        <taxon>Pentapetalae</taxon>
        <taxon>rosids</taxon>
        <taxon>fabids</taxon>
        <taxon>Fabales</taxon>
        <taxon>Fabaceae</taxon>
        <taxon>Papilionoideae</taxon>
        <taxon>50 kb inversion clade</taxon>
        <taxon>NPAAA clade</taxon>
        <taxon>Hologalegina</taxon>
        <taxon>IRL clade</taxon>
        <taxon>Fabeae</taxon>
        <taxon>Vicia</taxon>
    </lineage>
</organism>
<feature type="region of interest" description="Disordered" evidence="1">
    <location>
        <begin position="1"/>
        <end position="199"/>
    </location>
</feature>